<evidence type="ECO:0000313" key="2">
    <source>
        <dbReference type="Proteomes" id="UP000321168"/>
    </source>
</evidence>
<name>A0A5C6UQE9_9FLAO</name>
<sequence length="76" mass="8390">MKTSNYLKAIIITIWVLAKLTGYGQDYKFLGTYDKNGKPNYLEVPGDVVGASTFNLVSKVLPEGYLRSGSAWNPIC</sequence>
<dbReference type="Proteomes" id="UP000321168">
    <property type="component" value="Unassembled WGS sequence"/>
</dbReference>
<dbReference type="EMBL" id="VORB01000014">
    <property type="protein sequence ID" value="TXC75562.1"/>
    <property type="molecule type" value="Genomic_DNA"/>
</dbReference>
<organism evidence="1 2">
    <name type="scientific">Luteibaculum oceani</name>
    <dbReference type="NCBI Taxonomy" id="1294296"/>
    <lineage>
        <taxon>Bacteria</taxon>
        <taxon>Pseudomonadati</taxon>
        <taxon>Bacteroidota</taxon>
        <taxon>Flavobacteriia</taxon>
        <taxon>Flavobacteriales</taxon>
        <taxon>Luteibaculaceae</taxon>
        <taxon>Luteibaculum</taxon>
    </lineage>
</organism>
<keyword evidence="2" id="KW-1185">Reference proteome</keyword>
<dbReference type="AlphaFoldDB" id="A0A5C6UQE9"/>
<dbReference type="OrthoDB" id="1204817at2"/>
<reference evidence="1 2" key="1">
    <citation type="submission" date="2019-08" db="EMBL/GenBank/DDBJ databases">
        <title>Genome of Luteibaculum oceani JCM 18817.</title>
        <authorList>
            <person name="Bowman J.P."/>
        </authorList>
    </citation>
    <scope>NUCLEOTIDE SEQUENCE [LARGE SCALE GENOMIC DNA]</scope>
    <source>
        <strain evidence="1 2">JCM 18817</strain>
    </source>
</reference>
<accession>A0A5C6UQE9</accession>
<evidence type="ECO:0000313" key="1">
    <source>
        <dbReference type="EMBL" id="TXC75562.1"/>
    </source>
</evidence>
<dbReference type="RefSeq" id="WP_147015441.1">
    <property type="nucleotide sequence ID" value="NZ_VORB01000014.1"/>
</dbReference>
<proteinExistence type="predicted"/>
<gene>
    <name evidence="1" type="ORF">FRX97_11855</name>
</gene>
<comment type="caution">
    <text evidence="1">The sequence shown here is derived from an EMBL/GenBank/DDBJ whole genome shotgun (WGS) entry which is preliminary data.</text>
</comment>
<protein>
    <submittedName>
        <fullName evidence="1">Uncharacterized protein</fullName>
    </submittedName>
</protein>